<reference evidence="2" key="1">
    <citation type="journal article" date="2023" name="G3 (Bethesda)">
        <title>A reference genome for the long-term kleptoplast-retaining sea slug Elysia crispata morphotype clarki.</title>
        <authorList>
            <person name="Eastman K.E."/>
            <person name="Pendleton A.L."/>
            <person name="Shaikh M.A."/>
            <person name="Suttiyut T."/>
            <person name="Ogas R."/>
            <person name="Tomko P."/>
            <person name="Gavelis G."/>
            <person name="Widhalm J.R."/>
            <person name="Wisecaver J.H."/>
        </authorList>
    </citation>
    <scope>NUCLEOTIDE SEQUENCE</scope>
    <source>
        <strain evidence="2">ECLA1</strain>
    </source>
</reference>
<protein>
    <submittedName>
        <fullName evidence="2">Uncharacterized protein</fullName>
    </submittedName>
</protein>
<proteinExistence type="predicted"/>
<feature type="compositionally biased region" description="Polar residues" evidence="1">
    <location>
        <begin position="1"/>
        <end position="10"/>
    </location>
</feature>
<evidence type="ECO:0000313" key="3">
    <source>
        <dbReference type="Proteomes" id="UP001283361"/>
    </source>
</evidence>
<dbReference type="AlphaFoldDB" id="A0AAE1DKW6"/>
<organism evidence="2 3">
    <name type="scientific">Elysia crispata</name>
    <name type="common">lettuce slug</name>
    <dbReference type="NCBI Taxonomy" id="231223"/>
    <lineage>
        <taxon>Eukaryota</taxon>
        <taxon>Metazoa</taxon>
        <taxon>Spiralia</taxon>
        <taxon>Lophotrochozoa</taxon>
        <taxon>Mollusca</taxon>
        <taxon>Gastropoda</taxon>
        <taxon>Heterobranchia</taxon>
        <taxon>Euthyneura</taxon>
        <taxon>Panpulmonata</taxon>
        <taxon>Sacoglossa</taxon>
        <taxon>Placobranchoidea</taxon>
        <taxon>Plakobranchidae</taxon>
        <taxon>Elysia</taxon>
    </lineage>
</organism>
<dbReference type="EMBL" id="JAWDGP010003531">
    <property type="protein sequence ID" value="KAK3773565.1"/>
    <property type="molecule type" value="Genomic_DNA"/>
</dbReference>
<evidence type="ECO:0000256" key="1">
    <source>
        <dbReference type="SAM" id="MobiDB-lite"/>
    </source>
</evidence>
<feature type="region of interest" description="Disordered" evidence="1">
    <location>
        <begin position="1"/>
        <end position="24"/>
    </location>
</feature>
<sequence>MAGYLQQSWDNVPPRNHLENKRSRGKDEVDRDWLGVDDTNYFNKNEPHAFRGVGSRKLTLDLAPLNMRDRGRLLDPDPNHCCCCFVSQGLGIRESRRGLGHVRLHFERLLRNLHVLREESKGSRWHIRDLLMSEPGRRGSSRDYGLHV</sequence>
<name>A0AAE1DKW6_9GAST</name>
<keyword evidence="3" id="KW-1185">Reference proteome</keyword>
<gene>
    <name evidence="2" type="ORF">RRG08_022275</name>
</gene>
<evidence type="ECO:0000313" key="2">
    <source>
        <dbReference type="EMBL" id="KAK3773565.1"/>
    </source>
</evidence>
<accession>A0AAE1DKW6</accession>
<dbReference type="Proteomes" id="UP001283361">
    <property type="component" value="Unassembled WGS sequence"/>
</dbReference>
<comment type="caution">
    <text evidence="2">The sequence shown here is derived from an EMBL/GenBank/DDBJ whole genome shotgun (WGS) entry which is preliminary data.</text>
</comment>